<proteinExistence type="predicted"/>
<protein>
    <submittedName>
        <fullName evidence="2">(rape) hypothetical protein</fullName>
    </submittedName>
</protein>
<keyword evidence="1" id="KW-0472">Membrane</keyword>
<dbReference type="Proteomes" id="UP001295469">
    <property type="component" value="Chromosome C04"/>
</dbReference>
<organism evidence="2">
    <name type="scientific">Brassica napus</name>
    <name type="common">Rape</name>
    <dbReference type="NCBI Taxonomy" id="3708"/>
    <lineage>
        <taxon>Eukaryota</taxon>
        <taxon>Viridiplantae</taxon>
        <taxon>Streptophyta</taxon>
        <taxon>Embryophyta</taxon>
        <taxon>Tracheophyta</taxon>
        <taxon>Spermatophyta</taxon>
        <taxon>Magnoliopsida</taxon>
        <taxon>eudicotyledons</taxon>
        <taxon>Gunneridae</taxon>
        <taxon>Pentapetalae</taxon>
        <taxon>rosids</taxon>
        <taxon>malvids</taxon>
        <taxon>Brassicales</taxon>
        <taxon>Brassicaceae</taxon>
        <taxon>Brassiceae</taxon>
        <taxon>Brassica</taxon>
    </lineage>
</organism>
<reference evidence="2" key="1">
    <citation type="submission" date="2021-01" db="EMBL/GenBank/DDBJ databases">
        <authorList>
            <consortium name="Genoscope - CEA"/>
            <person name="William W."/>
        </authorList>
    </citation>
    <scope>NUCLEOTIDE SEQUENCE</scope>
</reference>
<dbReference type="AlphaFoldDB" id="A0A816JGR8"/>
<evidence type="ECO:0000256" key="1">
    <source>
        <dbReference type="SAM" id="Phobius"/>
    </source>
</evidence>
<feature type="transmembrane region" description="Helical" evidence="1">
    <location>
        <begin position="13"/>
        <end position="32"/>
    </location>
</feature>
<gene>
    <name evidence="2" type="ORF">DARMORV10_C04P29710.1</name>
</gene>
<keyword evidence="1" id="KW-0812">Transmembrane</keyword>
<evidence type="ECO:0000313" key="2">
    <source>
        <dbReference type="EMBL" id="CAF1841554.1"/>
    </source>
</evidence>
<dbReference type="EMBL" id="HG994368">
    <property type="protein sequence ID" value="CAF1841554.1"/>
    <property type="molecule type" value="Genomic_DNA"/>
</dbReference>
<accession>A0A816JGR8</accession>
<keyword evidence="1" id="KW-1133">Transmembrane helix</keyword>
<name>A0A816JGR8_BRANA</name>
<sequence>MVYAIGGKYTPDLASQPSGLIFSFYVVVAGGFRRRTCGGSSRHLLLRCGNFHWPVEFRVLCAALEGVCGGDAAVKLGR</sequence>